<evidence type="ECO:0000313" key="1">
    <source>
        <dbReference type="EMBL" id="ETA67389.1"/>
    </source>
</evidence>
<name>W9DN44_METTI</name>
<comment type="caution">
    <text evidence="1">The sequence shown here is derived from an EMBL/GenBank/DDBJ whole genome shotgun (WGS) entry which is preliminary data.</text>
</comment>
<dbReference type="RefSeq" id="WP_023844525.1">
    <property type="nucleotide sequence ID" value="NZ_AZAJ01000001.1"/>
</dbReference>
<dbReference type="OrthoDB" id="137781at2157"/>
<organism evidence="1 2">
    <name type="scientific">Methanolobus tindarius DSM 2278</name>
    <dbReference type="NCBI Taxonomy" id="1090322"/>
    <lineage>
        <taxon>Archaea</taxon>
        <taxon>Methanobacteriati</taxon>
        <taxon>Methanobacteriota</taxon>
        <taxon>Stenosarchaea group</taxon>
        <taxon>Methanomicrobia</taxon>
        <taxon>Methanosarcinales</taxon>
        <taxon>Methanosarcinaceae</taxon>
        <taxon>Methanolobus</taxon>
    </lineage>
</organism>
<keyword evidence="2" id="KW-1185">Reference proteome</keyword>
<gene>
    <name evidence="1" type="ORF">MettiDRAFT_0813</name>
</gene>
<dbReference type="AlphaFoldDB" id="W9DN44"/>
<dbReference type="EMBL" id="AZAJ01000001">
    <property type="protein sequence ID" value="ETA67389.1"/>
    <property type="molecule type" value="Genomic_DNA"/>
</dbReference>
<proteinExistence type="predicted"/>
<sequence length="330" mass="37418">MKIRILALCFLLLCFTSVAVATESFTKDNTQYLNYEVADGYVISNVYIDNIKPDFNCTAELDSFGETYILMVNCTKSWGWWYYDISLKDPNGNIETTTLKSLQPYATDTDVKIQYFTYWLDNVDFVGLDVDVYVGILPLVASFTNPVSSDSDMGELLNSTDLTYTRLAYSNAKITCNQDFDAEIIYVTPAEFQGQIDESILEMISGSTELFFDWAWDSILAFVEMIPGVGPYLASALEMSAFIIGEVFFYLDLLFIEYPETTILTIEFLILAATILKTDKKSSIWDMAETYISMHKAVIEFFYNFAIRTIELLVKIVQMVADIVGAIKPL</sequence>
<accession>W9DN44</accession>
<dbReference type="STRING" id="1090322.MettiDRAFT_0813"/>
<reference evidence="1 2" key="1">
    <citation type="submission" date="2013-08" db="EMBL/GenBank/DDBJ databases">
        <authorList>
            <consortium name="DOE Joint Genome Institute"/>
            <person name="Eisen J."/>
            <person name="Huntemann M."/>
            <person name="Han J."/>
            <person name="Chen A."/>
            <person name="Kyrpides N."/>
            <person name="Mavromatis K."/>
            <person name="Markowitz V."/>
            <person name="Palaniappan K."/>
            <person name="Ivanova N."/>
            <person name="Schaumberg A."/>
            <person name="Pati A."/>
            <person name="Liolios K."/>
            <person name="Nordberg H.P."/>
            <person name="Cantor M.N."/>
            <person name="Hua S.X."/>
            <person name="Woyke T."/>
        </authorList>
    </citation>
    <scope>NUCLEOTIDE SEQUENCE [LARGE SCALE GENOMIC DNA]</scope>
    <source>
        <strain evidence="1 2">DSM 2278</strain>
    </source>
</reference>
<protein>
    <submittedName>
        <fullName evidence="1">Uncharacterized protein</fullName>
    </submittedName>
</protein>
<dbReference type="Proteomes" id="UP000019483">
    <property type="component" value="Unassembled WGS sequence"/>
</dbReference>
<evidence type="ECO:0000313" key="2">
    <source>
        <dbReference type="Proteomes" id="UP000019483"/>
    </source>
</evidence>